<evidence type="ECO:0000256" key="2">
    <source>
        <dbReference type="ARBA" id="ARBA00022475"/>
    </source>
</evidence>
<name>A0A9P0D8F8_9CUCU</name>
<evidence type="ECO:0000313" key="11">
    <source>
        <dbReference type="Proteomes" id="UP001153636"/>
    </source>
</evidence>
<evidence type="ECO:0000256" key="4">
    <source>
        <dbReference type="ARBA" id="ARBA00022692"/>
    </source>
</evidence>
<gene>
    <name evidence="10" type="ORF">PSYICH_LOCUS13844</name>
</gene>
<evidence type="ECO:0000256" key="1">
    <source>
        <dbReference type="ARBA" id="ARBA00004651"/>
    </source>
</evidence>
<keyword evidence="11" id="KW-1185">Reference proteome</keyword>
<sequence>STVYLYILYPLFLPKQLYYNPSTNQTIYEKPLPLSPYFPFDEHKYHVLAYLVEEIGCTVCIFINYGTDTLFYSFMSYVLGQIDILKYFINNFDSYSKKIKGQLDCDDDRSDFVTMQLCISEHQRIISKKIKEQLECDDDRADFVTMQLCISEHQRIISLNKTSKLYFPEDLCVKKMYNMFCELHMTIKLYYESYRTIFNHDFDIAFGYPITDTCSTCDEFVAKLKGLEAEKRTASNDEDAKK</sequence>
<proteinExistence type="predicted"/>
<evidence type="ECO:0000256" key="7">
    <source>
        <dbReference type="ARBA" id="ARBA00023136"/>
    </source>
</evidence>
<keyword evidence="2" id="KW-1003">Cell membrane</keyword>
<dbReference type="GO" id="GO:0007165">
    <property type="term" value="P:signal transduction"/>
    <property type="evidence" value="ECO:0007669"/>
    <property type="project" value="UniProtKB-KW"/>
</dbReference>
<dbReference type="PANTHER" id="PTHR21137:SF35">
    <property type="entry name" value="ODORANT RECEPTOR 19A-RELATED"/>
    <property type="match status" value="1"/>
</dbReference>
<keyword evidence="4" id="KW-0812">Transmembrane</keyword>
<dbReference type="EMBL" id="OV651819">
    <property type="protein sequence ID" value="CAH1113501.1"/>
    <property type="molecule type" value="Genomic_DNA"/>
</dbReference>
<dbReference type="PANTHER" id="PTHR21137">
    <property type="entry name" value="ODORANT RECEPTOR"/>
    <property type="match status" value="1"/>
</dbReference>
<protein>
    <submittedName>
        <fullName evidence="10">Uncharacterized protein</fullName>
    </submittedName>
</protein>
<accession>A0A9P0D8F8</accession>
<keyword evidence="8" id="KW-0675">Receptor</keyword>
<dbReference type="InterPro" id="IPR004117">
    <property type="entry name" value="7tm6_olfct_rcpt"/>
</dbReference>
<keyword evidence="3" id="KW-0716">Sensory transduction</keyword>
<evidence type="ECO:0000313" key="10">
    <source>
        <dbReference type="EMBL" id="CAH1113501.1"/>
    </source>
</evidence>
<dbReference type="GO" id="GO:0005549">
    <property type="term" value="F:odorant binding"/>
    <property type="evidence" value="ECO:0007669"/>
    <property type="project" value="InterPro"/>
</dbReference>
<dbReference type="GO" id="GO:0004984">
    <property type="term" value="F:olfactory receptor activity"/>
    <property type="evidence" value="ECO:0007669"/>
    <property type="project" value="InterPro"/>
</dbReference>
<evidence type="ECO:0000256" key="9">
    <source>
        <dbReference type="ARBA" id="ARBA00023224"/>
    </source>
</evidence>
<evidence type="ECO:0000256" key="3">
    <source>
        <dbReference type="ARBA" id="ARBA00022606"/>
    </source>
</evidence>
<evidence type="ECO:0000256" key="6">
    <source>
        <dbReference type="ARBA" id="ARBA00022989"/>
    </source>
</evidence>
<dbReference type="AlphaFoldDB" id="A0A9P0D8F8"/>
<keyword evidence="9" id="KW-0807">Transducer</keyword>
<dbReference type="GO" id="GO:0005886">
    <property type="term" value="C:plasma membrane"/>
    <property type="evidence" value="ECO:0007669"/>
    <property type="project" value="UniProtKB-SubCell"/>
</dbReference>
<reference evidence="10" key="1">
    <citation type="submission" date="2022-01" db="EMBL/GenBank/DDBJ databases">
        <authorList>
            <person name="King R."/>
        </authorList>
    </citation>
    <scope>NUCLEOTIDE SEQUENCE</scope>
</reference>
<keyword evidence="7" id="KW-0472">Membrane</keyword>
<evidence type="ECO:0000256" key="5">
    <source>
        <dbReference type="ARBA" id="ARBA00022725"/>
    </source>
</evidence>
<dbReference type="OrthoDB" id="6744005at2759"/>
<dbReference type="Proteomes" id="UP001153636">
    <property type="component" value="Chromosome 7"/>
</dbReference>
<feature type="non-terminal residue" evidence="10">
    <location>
        <position position="1"/>
    </location>
</feature>
<evidence type="ECO:0000256" key="8">
    <source>
        <dbReference type="ARBA" id="ARBA00023170"/>
    </source>
</evidence>
<comment type="subcellular location">
    <subcellularLocation>
        <location evidence="1">Cell membrane</location>
        <topology evidence="1">Multi-pass membrane protein</topology>
    </subcellularLocation>
</comment>
<keyword evidence="6" id="KW-1133">Transmembrane helix</keyword>
<dbReference type="Pfam" id="PF02949">
    <property type="entry name" value="7tm_6"/>
    <property type="match status" value="1"/>
</dbReference>
<keyword evidence="5" id="KW-0552">Olfaction</keyword>
<organism evidence="10 11">
    <name type="scientific">Psylliodes chrysocephalus</name>
    <dbReference type="NCBI Taxonomy" id="3402493"/>
    <lineage>
        <taxon>Eukaryota</taxon>
        <taxon>Metazoa</taxon>
        <taxon>Ecdysozoa</taxon>
        <taxon>Arthropoda</taxon>
        <taxon>Hexapoda</taxon>
        <taxon>Insecta</taxon>
        <taxon>Pterygota</taxon>
        <taxon>Neoptera</taxon>
        <taxon>Endopterygota</taxon>
        <taxon>Coleoptera</taxon>
        <taxon>Polyphaga</taxon>
        <taxon>Cucujiformia</taxon>
        <taxon>Chrysomeloidea</taxon>
        <taxon>Chrysomelidae</taxon>
        <taxon>Galerucinae</taxon>
        <taxon>Alticini</taxon>
        <taxon>Psylliodes</taxon>
    </lineage>
</organism>